<proteinExistence type="predicted"/>
<evidence type="ECO:0000256" key="8">
    <source>
        <dbReference type="SAM" id="MobiDB-lite"/>
    </source>
</evidence>
<keyword evidence="2" id="KW-0479">Metal-binding</keyword>
<comment type="subcellular location">
    <subcellularLocation>
        <location evidence="1">Nucleus</location>
    </subcellularLocation>
</comment>
<feature type="compositionally biased region" description="Basic and acidic residues" evidence="8">
    <location>
        <begin position="1"/>
        <end position="15"/>
    </location>
</feature>
<keyword evidence="5" id="KW-0238">DNA-binding</keyword>
<dbReference type="AlphaFoldDB" id="A0AA39R6R2"/>
<dbReference type="GO" id="GO:0008270">
    <property type="term" value="F:zinc ion binding"/>
    <property type="evidence" value="ECO:0007669"/>
    <property type="project" value="InterPro"/>
</dbReference>
<dbReference type="Proteomes" id="UP001166286">
    <property type="component" value="Unassembled WGS sequence"/>
</dbReference>
<dbReference type="InterPro" id="IPR001138">
    <property type="entry name" value="Zn2Cys6_DnaBD"/>
</dbReference>
<dbReference type="Gene3D" id="4.10.240.10">
    <property type="entry name" value="Zn(2)-C6 fungal-type DNA-binding domain"/>
    <property type="match status" value="1"/>
</dbReference>
<gene>
    <name evidence="10" type="ORF">JMJ35_003316</name>
</gene>
<reference evidence="10" key="1">
    <citation type="submission" date="2023-03" db="EMBL/GenBank/DDBJ databases">
        <title>Complete genome of Cladonia borealis.</title>
        <authorList>
            <person name="Park H."/>
        </authorList>
    </citation>
    <scope>NUCLEOTIDE SEQUENCE</scope>
    <source>
        <strain evidence="10">ANT050790</strain>
    </source>
</reference>
<evidence type="ECO:0000313" key="10">
    <source>
        <dbReference type="EMBL" id="KAK0514699.1"/>
    </source>
</evidence>
<evidence type="ECO:0000256" key="1">
    <source>
        <dbReference type="ARBA" id="ARBA00004123"/>
    </source>
</evidence>
<dbReference type="SMART" id="SM00906">
    <property type="entry name" value="Fungal_trans"/>
    <property type="match status" value="1"/>
</dbReference>
<dbReference type="PANTHER" id="PTHR31313">
    <property type="entry name" value="TY1 ENHANCER ACTIVATOR"/>
    <property type="match status" value="1"/>
</dbReference>
<dbReference type="PROSITE" id="PS50048">
    <property type="entry name" value="ZN2_CY6_FUNGAL_2"/>
    <property type="match status" value="1"/>
</dbReference>
<keyword evidence="11" id="KW-1185">Reference proteome</keyword>
<evidence type="ECO:0000256" key="5">
    <source>
        <dbReference type="ARBA" id="ARBA00023125"/>
    </source>
</evidence>
<dbReference type="CDD" id="cd12148">
    <property type="entry name" value="fungal_TF_MHR"/>
    <property type="match status" value="1"/>
</dbReference>
<dbReference type="SUPFAM" id="SSF57701">
    <property type="entry name" value="Zn2/Cys6 DNA-binding domain"/>
    <property type="match status" value="1"/>
</dbReference>
<feature type="domain" description="Zn(2)-C6 fungal-type" evidence="9">
    <location>
        <begin position="39"/>
        <end position="70"/>
    </location>
</feature>
<comment type="caution">
    <text evidence="10">The sequence shown here is derived from an EMBL/GenBank/DDBJ whole genome shotgun (WGS) entry which is preliminary data.</text>
</comment>
<name>A0AA39R6R2_9LECA</name>
<evidence type="ECO:0000256" key="7">
    <source>
        <dbReference type="ARBA" id="ARBA00023242"/>
    </source>
</evidence>
<evidence type="ECO:0000256" key="2">
    <source>
        <dbReference type="ARBA" id="ARBA00022723"/>
    </source>
</evidence>
<dbReference type="SMART" id="SM00066">
    <property type="entry name" value="GAL4"/>
    <property type="match status" value="1"/>
</dbReference>
<feature type="region of interest" description="Disordered" evidence="8">
    <location>
        <begin position="1"/>
        <end position="28"/>
    </location>
</feature>
<dbReference type="GO" id="GO:0003677">
    <property type="term" value="F:DNA binding"/>
    <property type="evidence" value="ECO:0007669"/>
    <property type="project" value="UniProtKB-KW"/>
</dbReference>
<dbReference type="PROSITE" id="PS00463">
    <property type="entry name" value="ZN2_CY6_FUNGAL_1"/>
    <property type="match status" value="1"/>
</dbReference>
<dbReference type="EMBL" id="JAFEKC020000005">
    <property type="protein sequence ID" value="KAK0514699.1"/>
    <property type="molecule type" value="Genomic_DNA"/>
</dbReference>
<dbReference type="GO" id="GO:0005634">
    <property type="term" value="C:nucleus"/>
    <property type="evidence" value="ECO:0007669"/>
    <property type="project" value="UniProtKB-SubCell"/>
</dbReference>
<dbReference type="Pfam" id="PF00172">
    <property type="entry name" value="Zn_clus"/>
    <property type="match status" value="1"/>
</dbReference>
<evidence type="ECO:0000313" key="11">
    <source>
        <dbReference type="Proteomes" id="UP001166286"/>
    </source>
</evidence>
<dbReference type="GO" id="GO:0000981">
    <property type="term" value="F:DNA-binding transcription factor activity, RNA polymerase II-specific"/>
    <property type="evidence" value="ECO:0007669"/>
    <property type="project" value="InterPro"/>
</dbReference>
<protein>
    <recommendedName>
        <fullName evidence="9">Zn(2)-C6 fungal-type domain-containing protein</fullName>
    </recommendedName>
</protein>
<keyword evidence="3" id="KW-0862">Zinc</keyword>
<evidence type="ECO:0000259" key="9">
    <source>
        <dbReference type="PROSITE" id="PS50048"/>
    </source>
</evidence>
<dbReference type="GO" id="GO:0006351">
    <property type="term" value="P:DNA-templated transcription"/>
    <property type="evidence" value="ECO:0007669"/>
    <property type="project" value="InterPro"/>
</dbReference>
<keyword evidence="6" id="KW-0804">Transcription</keyword>
<accession>A0AA39R6R2</accession>
<sequence length="697" mass="78459">MRPIKAKETKDKRGDSGIAPGSASELSKSSGRRRCVSSACIPCRKRKSKCDGKQPTCSTCTAVYETSCFYDSGSDHRRKSALNKDIATLKGENESLVTIIKAIKSSSDADVADILQRIRANENLEVIAETWQYNATLSDISDMSLRGELSNQFIGRAAFETGTIRAYGLSSNLGLASEEEARPVQLNHSEDWTLVTRNENFIQSLLKLYFLWMHPTHYFFSERMFLDDLRNKRTGHCSSLLVNAILATACHYSDRPEARSDPHDDRTAGDHFFTEAVRILNQDDTADLTTVQALALMGLREVSAGRPNSGFRYSGRCMRMLVELGLHINIGPDEFELDARDLEARKITFWACYNYDTTWSICIGRIAQLPRAAVTVNKPTVEEYHNECDLGLLQQYSALADIVNDIIFDFYAPREFITGAKVLGFNGRYKQWFTNLPEELQIRADTTPHVLMLHMYYHTVVLHLFRPFLKLNITDSNLSPREICMKCADSASQLVAIYRAAYGLRRIPVLLTHVILTSSIIHLMNLPNTSAAMHLAQGITSLREATSNHRFSFRAFEIIKALPKRWNIELPIMVEEALAEPPAEDQIASPPEDPQYEFQTTDSAQDNTYLESGTYGHLPMPSLASPLSYAPSGNVYWSPFIDGSIPLQSHIAASQMDNSAEFHQPFDQWQHLDQYGFQVVPDDRQIPQGVSVMGHWS</sequence>
<dbReference type="InterPro" id="IPR051615">
    <property type="entry name" value="Transcr_Regulatory_Elem"/>
</dbReference>
<evidence type="ECO:0000256" key="3">
    <source>
        <dbReference type="ARBA" id="ARBA00022833"/>
    </source>
</evidence>
<keyword evidence="7" id="KW-0539">Nucleus</keyword>
<dbReference type="PANTHER" id="PTHR31313:SF4">
    <property type="entry name" value="CONIDIAL DEVELOPMENT PROTEIN FLUFFY"/>
    <property type="match status" value="1"/>
</dbReference>
<dbReference type="InterPro" id="IPR036864">
    <property type="entry name" value="Zn2-C6_fun-type_DNA-bd_sf"/>
</dbReference>
<dbReference type="CDD" id="cd00067">
    <property type="entry name" value="GAL4"/>
    <property type="match status" value="1"/>
</dbReference>
<dbReference type="Pfam" id="PF04082">
    <property type="entry name" value="Fungal_trans"/>
    <property type="match status" value="1"/>
</dbReference>
<dbReference type="InterPro" id="IPR007219">
    <property type="entry name" value="XnlR_reg_dom"/>
</dbReference>
<evidence type="ECO:0000256" key="6">
    <source>
        <dbReference type="ARBA" id="ARBA00023163"/>
    </source>
</evidence>
<organism evidence="10 11">
    <name type="scientific">Cladonia borealis</name>
    <dbReference type="NCBI Taxonomy" id="184061"/>
    <lineage>
        <taxon>Eukaryota</taxon>
        <taxon>Fungi</taxon>
        <taxon>Dikarya</taxon>
        <taxon>Ascomycota</taxon>
        <taxon>Pezizomycotina</taxon>
        <taxon>Lecanoromycetes</taxon>
        <taxon>OSLEUM clade</taxon>
        <taxon>Lecanoromycetidae</taxon>
        <taxon>Lecanorales</taxon>
        <taxon>Lecanorineae</taxon>
        <taxon>Cladoniaceae</taxon>
        <taxon>Cladonia</taxon>
    </lineage>
</organism>
<keyword evidence="4" id="KW-0805">Transcription regulation</keyword>
<evidence type="ECO:0000256" key="4">
    <source>
        <dbReference type="ARBA" id="ARBA00023015"/>
    </source>
</evidence>